<sequence length="147" mass="16217">MAAKVTESPVGPTKSTSTLRPCTTVKPSMTTTTAPEVQTTRLAGGGILKMEDVTYKSMTVMRPQRIKQNNVQKCQQEAAEKREIHMCYYHCSQYGVTYEMQPGTNCGINQDFGACFMDKCVARPMNAEALTCEFRAQLGTKGRGFAL</sequence>
<proteinExistence type="predicted"/>
<dbReference type="Proteomes" id="UP000805193">
    <property type="component" value="Unassembled WGS sequence"/>
</dbReference>
<keyword evidence="2" id="KW-1185">Reference proteome</keyword>
<accession>A0AC60PXG9</accession>
<gene>
    <name evidence="1" type="ORF">HPB47_027741</name>
</gene>
<comment type="caution">
    <text evidence="1">The sequence shown here is derived from an EMBL/GenBank/DDBJ whole genome shotgun (WGS) entry which is preliminary data.</text>
</comment>
<reference evidence="1 2" key="1">
    <citation type="journal article" date="2020" name="Cell">
        <title>Large-Scale Comparative Analyses of Tick Genomes Elucidate Their Genetic Diversity and Vector Capacities.</title>
        <authorList>
            <consortium name="Tick Genome and Microbiome Consortium (TIGMIC)"/>
            <person name="Jia N."/>
            <person name="Wang J."/>
            <person name="Shi W."/>
            <person name="Du L."/>
            <person name="Sun Y."/>
            <person name="Zhan W."/>
            <person name="Jiang J.F."/>
            <person name="Wang Q."/>
            <person name="Zhang B."/>
            <person name="Ji P."/>
            <person name="Bell-Sakyi L."/>
            <person name="Cui X.M."/>
            <person name="Yuan T.T."/>
            <person name="Jiang B.G."/>
            <person name="Yang W.F."/>
            <person name="Lam T.T."/>
            <person name="Chang Q.C."/>
            <person name="Ding S.J."/>
            <person name="Wang X.J."/>
            <person name="Zhu J.G."/>
            <person name="Ruan X.D."/>
            <person name="Zhao L."/>
            <person name="Wei J.T."/>
            <person name="Ye R.Z."/>
            <person name="Que T.C."/>
            <person name="Du C.H."/>
            <person name="Zhou Y.H."/>
            <person name="Cheng J.X."/>
            <person name="Dai P.F."/>
            <person name="Guo W.B."/>
            <person name="Han X.H."/>
            <person name="Huang E.J."/>
            <person name="Li L.F."/>
            <person name="Wei W."/>
            <person name="Gao Y.C."/>
            <person name="Liu J.Z."/>
            <person name="Shao H.Z."/>
            <person name="Wang X."/>
            <person name="Wang C.C."/>
            <person name="Yang T.C."/>
            <person name="Huo Q.B."/>
            <person name="Li W."/>
            <person name="Chen H.Y."/>
            <person name="Chen S.E."/>
            <person name="Zhou L.G."/>
            <person name="Ni X.B."/>
            <person name="Tian J.H."/>
            <person name="Sheng Y."/>
            <person name="Liu T."/>
            <person name="Pan Y.S."/>
            <person name="Xia L.Y."/>
            <person name="Li J."/>
            <person name="Zhao F."/>
            <person name="Cao W.C."/>
        </authorList>
    </citation>
    <scope>NUCLEOTIDE SEQUENCE [LARGE SCALE GENOMIC DNA]</scope>
    <source>
        <strain evidence="1">Iper-2018</strain>
    </source>
</reference>
<organism evidence="1 2">
    <name type="scientific">Ixodes persulcatus</name>
    <name type="common">Taiga tick</name>
    <dbReference type="NCBI Taxonomy" id="34615"/>
    <lineage>
        <taxon>Eukaryota</taxon>
        <taxon>Metazoa</taxon>
        <taxon>Ecdysozoa</taxon>
        <taxon>Arthropoda</taxon>
        <taxon>Chelicerata</taxon>
        <taxon>Arachnida</taxon>
        <taxon>Acari</taxon>
        <taxon>Parasitiformes</taxon>
        <taxon>Ixodida</taxon>
        <taxon>Ixodoidea</taxon>
        <taxon>Ixodidae</taxon>
        <taxon>Ixodinae</taxon>
        <taxon>Ixodes</taxon>
    </lineage>
</organism>
<evidence type="ECO:0000313" key="1">
    <source>
        <dbReference type="EMBL" id="KAG0425067.1"/>
    </source>
</evidence>
<evidence type="ECO:0000313" key="2">
    <source>
        <dbReference type="Proteomes" id="UP000805193"/>
    </source>
</evidence>
<dbReference type="EMBL" id="JABSTQ010009894">
    <property type="protein sequence ID" value="KAG0425067.1"/>
    <property type="molecule type" value="Genomic_DNA"/>
</dbReference>
<feature type="non-terminal residue" evidence="1">
    <location>
        <position position="147"/>
    </location>
</feature>
<name>A0AC60PXG9_IXOPE</name>
<protein>
    <submittedName>
        <fullName evidence="1">Uncharacterized protein</fullName>
    </submittedName>
</protein>